<dbReference type="EMBL" id="GGEC01075303">
    <property type="protein sequence ID" value="MBX55787.1"/>
    <property type="molecule type" value="Transcribed_RNA"/>
</dbReference>
<protein>
    <submittedName>
        <fullName evidence="1">Uncharacterized protein</fullName>
    </submittedName>
</protein>
<sequence>MLEMMCLKQQLNEGVKICFVNINYSGLAQLSQVHDVGQGTKTEIRQENHTRIHLNNRK</sequence>
<reference evidence="1" key="1">
    <citation type="submission" date="2018-02" db="EMBL/GenBank/DDBJ databases">
        <title>Rhizophora mucronata_Transcriptome.</title>
        <authorList>
            <person name="Meera S.P."/>
            <person name="Sreeshan A."/>
            <person name="Augustine A."/>
        </authorList>
    </citation>
    <scope>NUCLEOTIDE SEQUENCE</scope>
    <source>
        <tissue evidence="1">Leaf</tissue>
    </source>
</reference>
<accession>A0A2P2PLZ0</accession>
<name>A0A2P2PLZ0_RHIMU</name>
<proteinExistence type="predicted"/>
<organism evidence="1">
    <name type="scientific">Rhizophora mucronata</name>
    <name type="common">Asiatic mangrove</name>
    <dbReference type="NCBI Taxonomy" id="61149"/>
    <lineage>
        <taxon>Eukaryota</taxon>
        <taxon>Viridiplantae</taxon>
        <taxon>Streptophyta</taxon>
        <taxon>Embryophyta</taxon>
        <taxon>Tracheophyta</taxon>
        <taxon>Spermatophyta</taxon>
        <taxon>Magnoliopsida</taxon>
        <taxon>eudicotyledons</taxon>
        <taxon>Gunneridae</taxon>
        <taxon>Pentapetalae</taxon>
        <taxon>rosids</taxon>
        <taxon>fabids</taxon>
        <taxon>Malpighiales</taxon>
        <taxon>Rhizophoraceae</taxon>
        <taxon>Rhizophora</taxon>
    </lineage>
</organism>
<evidence type="ECO:0000313" key="1">
    <source>
        <dbReference type="EMBL" id="MBX55787.1"/>
    </source>
</evidence>
<dbReference type="AlphaFoldDB" id="A0A2P2PLZ0"/>